<protein>
    <submittedName>
        <fullName evidence="1">ABC transporter substrate-binding protein</fullName>
    </submittedName>
</protein>
<dbReference type="InterPro" id="IPR028082">
    <property type="entry name" value="Peripla_BP_I"/>
</dbReference>
<dbReference type="RefSeq" id="WP_154478897.1">
    <property type="nucleotide sequence ID" value="NZ_VULY01000018.1"/>
</dbReference>
<name>A0A6N7V3M2_9FIRM</name>
<evidence type="ECO:0000313" key="2">
    <source>
        <dbReference type="Proteomes" id="UP000434409"/>
    </source>
</evidence>
<proteinExistence type="predicted"/>
<dbReference type="PANTHER" id="PTHR35271">
    <property type="entry name" value="ABC TRANSPORTER, SUBSTRATE-BINDING LIPOPROTEIN-RELATED"/>
    <property type="match status" value="1"/>
</dbReference>
<dbReference type="Proteomes" id="UP000434409">
    <property type="component" value="Unassembled WGS sequence"/>
</dbReference>
<dbReference type="SUPFAM" id="SSF53822">
    <property type="entry name" value="Periplasmic binding protein-like I"/>
    <property type="match status" value="1"/>
</dbReference>
<dbReference type="PANTHER" id="PTHR35271:SF1">
    <property type="entry name" value="ABC TRANSPORTER, SUBSTRATE-BINDING LIPOPROTEIN"/>
    <property type="match status" value="1"/>
</dbReference>
<dbReference type="EMBL" id="VULY01000018">
    <property type="protein sequence ID" value="MSR94710.1"/>
    <property type="molecule type" value="Genomic_DNA"/>
</dbReference>
<reference evidence="1 2" key="1">
    <citation type="submission" date="2019-08" db="EMBL/GenBank/DDBJ databases">
        <title>In-depth cultivation of the pig gut microbiome towards novel bacterial diversity and tailored functional studies.</title>
        <authorList>
            <person name="Wylensek D."/>
            <person name="Hitch T.C.A."/>
            <person name="Clavel T."/>
        </authorList>
    </citation>
    <scope>NUCLEOTIDE SEQUENCE [LARGE SCALE GENOMIC DNA]</scope>
    <source>
        <strain evidence="1 2">68-1-5</strain>
    </source>
</reference>
<dbReference type="AlphaFoldDB" id="A0A6N7V3M2"/>
<evidence type="ECO:0000313" key="1">
    <source>
        <dbReference type="EMBL" id="MSR94710.1"/>
    </source>
</evidence>
<dbReference type="CDD" id="cd06325">
    <property type="entry name" value="PBP1_ABC_unchar_transporter"/>
    <property type="match status" value="1"/>
</dbReference>
<accession>A0A6N7V3M2</accession>
<comment type="caution">
    <text evidence="1">The sequence shown here is derived from an EMBL/GenBank/DDBJ whole genome shotgun (WGS) entry which is preliminary data.</text>
</comment>
<dbReference type="PROSITE" id="PS51257">
    <property type="entry name" value="PROKAR_LIPOPROTEIN"/>
    <property type="match status" value="1"/>
</dbReference>
<dbReference type="Pfam" id="PF04392">
    <property type="entry name" value="ABC_sub_bind"/>
    <property type="match status" value="1"/>
</dbReference>
<organism evidence="1 2">
    <name type="scientific">Suipraeoptans intestinalis</name>
    <dbReference type="NCBI Taxonomy" id="2606628"/>
    <lineage>
        <taxon>Bacteria</taxon>
        <taxon>Bacillati</taxon>
        <taxon>Bacillota</taxon>
        <taxon>Clostridia</taxon>
        <taxon>Lachnospirales</taxon>
        <taxon>Lachnospiraceae</taxon>
        <taxon>Suipraeoptans</taxon>
    </lineage>
</organism>
<keyword evidence="2" id="KW-1185">Reference proteome</keyword>
<dbReference type="InterPro" id="IPR007487">
    <property type="entry name" value="ABC_transpt-TYRBP-like"/>
</dbReference>
<sequence>MKNRVTAGIAVTALAAAMLTGCGGKTGESGKKETYTIGISQFAEHKSLDNCREGFLMGLEEEGIKEGDNLKVEYKNSAADMGTAGQIADSFVSDKVDLICTIATPSAQTAYNASMDSDIPVVYTAVTDPVAAELADKDKQPVGEVTGTSDKLPIEEQLEMIRKILPDAKKIGIMYTTSEANSVSAIAEYKELAGKFGFEIIEKGVTAAADVPLATDDLLDQVDCITNLTDNTVVSSLATVLEKANEKKIPVFGSEVEQVKLGCLAAEGIDYISLGKQTGKMAAKILKGEKQASQMKFETITKPGFYANTKVAETLGIEIPQDILAEAVESFDTIEK</sequence>
<dbReference type="Gene3D" id="3.40.50.2300">
    <property type="match status" value="2"/>
</dbReference>
<gene>
    <name evidence="1" type="ORF">FYJ34_10695</name>
</gene>